<dbReference type="Gramene" id="LPERR07G07410.2">
    <property type="protein sequence ID" value="LPERR07G07410.2"/>
    <property type="gene ID" value="LPERR07G07410"/>
</dbReference>
<evidence type="ECO:0000256" key="2">
    <source>
        <dbReference type="ARBA" id="ARBA00022679"/>
    </source>
</evidence>
<dbReference type="eggNOG" id="ENOG502QUSI">
    <property type="taxonomic scope" value="Eukaryota"/>
</dbReference>
<dbReference type="Gene3D" id="3.30.559.10">
    <property type="entry name" value="Chloramphenicol acetyltransferase-like domain"/>
    <property type="match status" value="2"/>
</dbReference>
<dbReference type="AlphaFoldDB" id="A0A0D9WX83"/>
<reference evidence="3 4" key="1">
    <citation type="submission" date="2012-08" db="EMBL/GenBank/DDBJ databases">
        <title>Oryza genome evolution.</title>
        <authorList>
            <person name="Wing R.A."/>
        </authorList>
    </citation>
    <scope>NUCLEOTIDE SEQUENCE</scope>
</reference>
<dbReference type="STRING" id="77586.A0A0D9WX83"/>
<dbReference type="HOGENOM" id="CLU_014546_2_2_1"/>
<keyword evidence="4" id="KW-1185">Reference proteome</keyword>
<dbReference type="InterPro" id="IPR023213">
    <property type="entry name" value="CAT-like_dom_sf"/>
</dbReference>
<evidence type="ECO:0000313" key="3">
    <source>
        <dbReference type="EnsemblPlants" id="LPERR07G07410.2"/>
    </source>
</evidence>
<dbReference type="PANTHER" id="PTHR31147">
    <property type="entry name" value="ACYL TRANSFERASE 4"/>
    <property type="match status" value="1"/>
</dbReference>
<dbReference type="PANTHER" id="PTHR31147:SF66">
    <property type="entry name" value="OS05G0315700 PROTEIN"/>
    <property type="match status" value="1"/>
</dbReference>
<comment type="similarity">
    <text evidence="1">Belongs to the plant acyltransferase family.</text>
</comment>
<dbReference type="Gramene" id="LPERR07G07410.1">
    <property type="protein sequence ID" value="LPERR07G07410.1"/>
    <property type="gene ID" value="LPERR07G07410"/>
</dbReference>
<sequence>MALSFPVHRREPELIAPASPTPRETKRLSDLDDPETLRLQVPIVFVYRPAEGRRVRRGADDPVDTIRQALAVALVPYYPLAGRLREVEDRKLVVDCTGEGVLFVEADAVVRVAELEAAGLRAPFPCMDQLLFDVEGSAGVIGTPLLLIQVTRLLCGGFILAIRLNHTMCDSLGIVQFMCAVADVARGGRVAVSPVWSRELLDARKPPKPAFRLREYDNVAAPPPASPSMSLSEDMVMRTFSFTATDIATLMGALPPHLRRVATSFDVLAAFVWRARARALEIPAGEDARLAIIVSLNSNVELRLPRGYYGNAFVQSMVALPAEEMVHRGGQRSLGDVVELVREAKEKAVTAEYVRSVADTLVMRGRPPLDTANLLQISDVRLVGLNRVDFGWGDPVYGGPSQAWFGVSHLVAVRNGAGEEAVALPIVLPAAAMERFASEMETLRKGQSAHLSVLQTSRM</sequence>
<evidence type="ECO:0000313" key="4">
    <source>
        <dbReference type="Proteomes" id="UP000032180"/>
    </source>
</evidence>
<dbReference type="Proteomes" id="UP000032180">
    <property type="component" value="Chromosome 7"/>
</dbReference>
<dbReference type="EnsemblPlants" id="LPERR07G07410.2">
    <property type="protein sequence ID" value="LPERR07G07410.2"/>
    <property type="gene ID" value="LPERR07G07410"/>
</dbReference>
<reference evidence="3 4" key="2">
    <citation type="submission" date="2013-12" db="EMBL/GenBank/DDBJ databases">
        <authorList>
            <person name="Yu Y."/>
            <person name="Lee S."/>
            <person name="de Baynast K."/>
            <person name="Wissotski M."/>
            <person name="Liu L."/>
            <person name="Talag J."/>
            <person name="Goicoechea J."/>
            <person name="Angelova A."/>
            <person name="Jetty R."/>
            <person name="Kudrna D."/>
            <person name="Golser W."/>
            <person name="Rivera L."/>
            <person name="Zhang J."/>
            <person name="Wing R."/>
        </authorList>
    </citation>
    <scope>NUCLEOTIDE SEQUENCE</scope>
</reference>
<proteinExistence type="inferred from homology"/>
<accession>A0A0D9WX83</accession>
<protein>
    <submittedName>
        <fullName evidence="3">Uncharacterized protein</fullName>
    </submittedName>
</protein>
<organism evidence="3 4">
    <name type="scientific">Leersia perrieri</name>
    <dbReference type="NCBI Taxonomy" id="77586"/>
    <lineage>
        <taxon>Eukaryota</taxon>
        <taxon>Viridiplantae</taxon>
        <taxon>Streptophyta</taxon>
        <taxon>Embryophyta</taxon>
        <taxon>Tracheophyta</taxon>
        <taxon>Spermatophyta</taxon>
        <taxon>Magnoliopsida</taxon>
        <taxon>Liliopsida</taxon>
        <taxon>Poales</taxon>
        <taxon>Poaceae</taxon>
        <taxon>BOP clade</taxon>
        <taxon>Oryzoideae</taxon>
        <taxon>Oryzeae</taxon>
        <taxon>Oryzinae</taxon>
        <taxon>Leersia</taxon>
    </lineage>
</organism>
<dbReference type="GO" id="GO:0050734">
    <property type="term" value="F:hydroxycinnamoyltransferase activity"/>
    <property type="evidence" value="ECO:0007669"/>
    <property type="project" value="UniProtKB-ARBA"/>
</dbReference>
<dbReference type="EnsemblPlants" id="LPERR07G07410.1">
    <property type="protein sequence ID" value="LPERR07G07410.1"/>
    <property type="gene ID" value="LPERR07G07410"/>
</dbReference>
<dbReference type="InterPro" id="IPR050898">
    <property type="entry name" value="Plant_acyltransferase"/>
</dbReference>
<reference evidence="3" key="3">
    <citation type="submission" date="2015-04" db="UniProtKB">
        <authorList>
            <consortium name="EnsemblPlants"/>
        </authorList>
    </citation>
    <scope>IDENTIFICATION</scope>
</reference>
<keyword evidence="2" id="KW-0808">Transferase</keyword>
<name>A0A0D9WX83_9ORYZ</name>
<dbReference type="Pfam" id="PF02458">
    <property type="entry name" value="Transferase"/>
    <property type="match status" value="1"/>
</dbReference>
<evidence type="ECO:0000256" key="1">
    <source>
        <dbReference type="ARBA" id="ARBA00009861"/>
    </source>
</evidence>